<accession>A0A2C6B2B0</accession>
<evidence type="ECO:0000313" key="3">
    <source>
        <dbReference type="Proteomes" id="UP000225199"/>
    </source>
</evidence>
<sequence length="2184" mass="229950">MGNNNLYKVENTLRSIAKRYKSVKYSLGLAILFLMMGVSAFSEEVVAQEAVAQQEVMTTEQIASSKDNLKDSIGGLKSKIDTARAENEKGLAGLRLELIQLMEQGNQVVKSPWASWQFGANYMYSKWNGAYKGRGDKAEKYPYEGILERDTNEFNRYISPESKFYSSLPTSTDGRSAATNSRNGLSGYGLASNKVQKEPIISLELSAGITPRTVNKKSPDTSPAAPTVILPAFSPKLITPPVAPSQPVAPVLTPPTLAVNVRSDGNGTGNVIIGNGSNSRIQSVAISDGTFKVVRTGNSSWTYTYSGYKGSNVFAVGTASSEVPGLSAAADATWGGATGVSGSGSGGGLGFQSLIGNWSNNSPDTGFLSNGNFLYTRAYENSSDTLGEFVHQDVHGAEPITTQRTRFAKAITLATGTSLASKGAVILAAYDDAMTSGSLPDSHTWVNSGKIVIEGGNTSLTNTYTHHSTPTKQVSINTGEVIFQPYRTTGGQEYKKYTAVFVISNDTAAQTENIKYNGPTGKIKNYTMNAVGFVIDPTSTRKVYMVNRGDFEFYGESSAGIYVKRLSDINLQTVTKNFAFNTTTNKVTAGSFKPIKIFGDKSIGYYNIPSNGSSTTTGNFAVDIGAAGKGNVAFSTAAVSNTTAGKNITNLNINPTNGKNTNIEGSFGILSNIGINLTSHQIRIYDKTEKNVGVYPNANVLLNIGGGNIELNGGTGKTSKDNIGIYVDGKGAVKSTGDISVTGGVGNLAIFAVGGALPAGTTNQVEVGEVKGTNTKNSVLVYGSNGAKINITKGMTVTGAGVEADATTVNKKDTGAAFATGAGTVITMNKAAKATTPNIQITGTKLKDADRYVGFGLMAQNGGIINAKNNYIKVANGSTAVASVGSNANVDMTGGTVEYKGNGYALYAANGGSINMTNAKLILDGNAVGYEKVFGAPFKITTGGMSIHVKSNGVTIMNIRNANTPLNLSTLATTLNSWAGLSTTPTHDPGAANYKMAAIDGLSAYNIDQDLNKKAVANGTASANANTFVRNLAVQKAKVNLLSGKTVTATLNSTDLRKLGVSTVVGLDMNSSSTSTGRADTQINLKSGSKIIADRVDSGSGAVGVFINYGEANIDNGATINVEKSGINAANKAGVGVFSVNGSKVDNKGTINVGGESSIGILGLSYRTDDKGRLKRNEFGAKPNAGDVVVVNNGKINLDGQKAVGIYIENNDSNKTAAHTIEATNEVNGVITMSGKKGIGMASKLGNLVNKGKINITADQGTGMFVETDNNRTANLINETSGTISIGNSTSESVLRTGMFTKNQNVKIVNKGTIDAGNNSYAIYGKDVQLTSTSKLKIGDNGVGIFTTSTTPATNNIDIQAGAKFNIGNKEAVGVFVGTDAASKVTANGVRINDAGSNMTIGNNSYGYVIKGRGTRFTNSAAGTADLNTKAVYLYSDDQTGVINSAINLTSKGSAVGTDLKNATGGQNYGLYAAGTVTNTGNMDFSKGIGNVGIYSIKGGTARNNGGIITLGDSNPDKSLYSIGMAAGYAKSDSGNIVNNGTINVNGKNSIGMYASGSKSTVENATGATINLRGEGSMGIYLDNGATGTNNGTITTVGNPKGAVGLVVRNGSTLVNNGTISIDSQGGYGQFITTGGIVRNYGTFHVGGGATKEFTPGNKPTGKAVLDAKGRPIVEIKAGPGAVTATIEANGKLVTPVVTNVAGKRSMLTSNIGMYIDTLKGTNPITGALGVTGEEADLIIGAEASQVTTSKYIQVPQRIITPYNNTMAANPTIKNWNIYSGALTWISTATLDKNSGLINNIYLAKIPYTAFAGNEATPVDKKDTYNFLDGLEQRYGVEAIGTKENRVFQKLNGIGKNEEVLFFQATDEMMGHQYANTQQRINATGNILDKEFDYLRSEWQTVSKDSNKIKTFGAKGEYKTETAGVIDYKYNAYGVAYVHENEDIKLGRGIGWYTGLVQNTIKFKDIGNSKEEQLQGKIGMFKSVPFDDNNSLNWTISGDIFAGYNKMKRRFLVVDEVFGAKARYYNYGISVKNEIGKEFRLSESFTLRPYAALDLEYGRISKIREKSGEVKLEVKQNDYISVKPEIGAELGFKHYFGAKTFRAGLGVAYENELGKLANGKNKARVANTNADWFNIRGEKEDRRGNVKFDLNLGLDNQRYGVTGNIGYDTKGENLRGGVGLRVIF</sequence>
<dbReference type="SUPFAM" id="SSF103515">
    <property type="entry name" value="Autotransporter"/>
    <property type="match status" value="1"/>
</dbReference>
<dbReference type="InterPro" id="IPR005546">
    <property type="entry name" value="Autotransporte_beta"/>
</dbReference>
<comment type="caution">
    <text evidence="2">The sequence shown here is derived from an EMBL/GenBank/DDBJ whole genome shotgun (WGS) entry which is preliminary data.</text>
</comment>
<dbReference type="InterPro" id="IPR036709">
    <property type="entry name" value="Autotransporte_beta_dom_sf"/>
</dbReference>
<reference evidence="2 3" key="1">
    <citation type="submission" date="2017-06" db="EMBL/GenBank/DDBJ databases">
        <title>Draft genome sequence of Fusobacterium nucleatum subsp. polymorphum KCOM 1002 (=ChDC F175).</title>
        <authorList>
            <person name="Kook J.-K."/>
            <person name="Park S.-N."/>
            <person name="Lim Y.K."/>
            <person name="Roh H."/>
        </authorList>
    </citation>
    <scope>NUCLEOTIDE SEQUENCE [LARGE SCALE GENOMIC DNA]</scope>
    <source>
        <strain evidence="3">KCOM 1002 (ChDC F175)</strain>
    </source>
</reference>
<gene>
    <name evidence="2" type="ORF">CA840_12165</name>
</gene>
<dbReference type="PROSITE" id="PS51208">
    <property type="entry name" value="AUTOTRANSPORTER"/>
    <property type="match status" value="1"/>
</dbReference>
<evidence type="ECO:0000313" key="2">
    <source>
        <dbReference type="EMBL" id="PHH97974.1"/>
    </source>
</evidence>
<protein>
    <submittedName>
        <fullName evidence="2">Autotransporter domain-containing protein</fullName>
    </submittedName>
</protein>
<proteinExistence type="predicted"/>
<dbReference type="Proteomes" id="UP000225199">
    <property type="component" value="Unassembled WGS sequence"/>
</dbReference>
<name>A0A2C6B2B0_FUSNP</name>
<feature type="domain" description="Autotransporter" evidence="1">
    <location>
        <begin position="1891"/>
        <end position="2184"/>
    </location>
</feature>
<dbReference type="RefSeq" id="WP_098979656.1">
    <property type="nucleotide sequence ID" value="NZ_NIRJ01000001.1"/>
</dbReference>
<organism evidence="2 3">
    <name type="scientific">Fusobacterium nucleatum subsp. polymorphum</name>
    <name type="common">Fusobacterium polymorphum</name>
    <dbReference type="NCBI Taxonomy" id="76857"/>
    <lineage>
        <taxon>Bacteria</taxon>
        <taxon>Fusobacteriati</taxon>
        <taxon>Fusobacteriota</taxon>
        <taxon>Fusobacteriia</taxon>
        <taxon>Fusobacteriales</taxon>
        <taxon>Fusobacteriaceae</taxon>
        <taxon>Fusobacterium</taxon>
    </lineage>
</organism>
<dbReference type="Gene3D" id="2.40.128.130">
    <property type="entry name" value="Autotransporter beta-domain"/>
    <property type="match status" value="1"/>
</dbReference>
<evidence type="ECO:0000259" key="1">
    <source>
        <dbReference type="PROSITE" id="PS51208"/>
    </source>
</evidence>
<dbReference type="InterPro" id="IPR053787">
    <property type="entry name" value="Autotransptr-assoc_N"/>
</dbReference>
<dbReference type="SMART" id="SM00869">
    <property type="entry name" value="Autotransporter"/>
    <property type="match status" value="1"/>
</dbReference>
<dbReference type="NCBIfam" id="NF033175">
    <property type="entry name" value="fuso_auto_Nterm"/>
    <property type="match status" value="1"/>
</dbReference>
<dbReference type="Pfam" id="PF03797">
    <property type="entry name" value="Autotransporter"/>
    <property type="match status" value="1"/>
</dbReference>
<dbReference type="EMBL" id="NIRJ01000001">
    <property type="protein sequence ID" value="PHH97974.1"/>
    <property type="molecule type" value="Genomic_DNA"/>
</dbReference>